<dbReference type="AlphaFoldDB" id="A0A6A7C6B0"/>
<feature type="region of interest" description="Disordered" evidence="1">
    <location>
        <begin position="754"/>
        <end position="834"/>
    </location>
</feature>
<dbReference type="GO" id="GO:0042790">
    <property type="term" value="P:nucleolar large rRNA transcription by RNA polymerase I"/>
    <property type="evidence" value="ECO:0007669"/>
    <property type="project" value="TreeGrafter"/>
</dbReference>
<dbReference type="Pfam" id="PF10214">
    <property type="entry name" value="Rrn6_beta-prop"/>
    <property type="match status" value="1"/>
</dbReference>
<dbReference type="GO" id="GO:0070860">
    <property type="term" value="C:RNA polymerase I core factor complex"/>
    <property type="evidence" value="ECO:0007669"/>
    <property type="project" value="TreeGrafter"/>
</dbReference>
<evidence type="ECO:0000259" key="2">
    <source>
        <dbReference type="Pfam" id="PF10214"/>
    </source>
</evidence>
<gene>
    <name evidence="4" type="ORF">K470DRAFT_255702</name>
</gene>
<name>A0A6A7C6B0_9PEZI</name>
<dbReference type="Pfam" id="PF20640">
    <property type="entry name" value="Rrn6_HB"/>
    <property type="match status" value="1"/>
</dbReference>
<proteinExistence type="predicted"/>
<feature type="domain" description="RRN6 beta-propeller" evidence="2">
    <location>
        <begin position="111"/>
        <end position="433"/>
    </location>
</feature>
<dbReference type="Proteomes" id="UP000799421">
    <property type="component" value="Unassembled WGS sequence"/>
</dbReference>
<accession>A0A6A7C6B0</accession>
<protein>
    <recommendedName>
        <fullName evidence="6">RNA polymerase I-specific transcription initiation factor RRN6-like protein</fullName>
    </recommendedName>
</protein>
<feature type="compositionally biased region" description="Polar residues" evidence="1">
    <location>
        <begin position="810"/>
        <end position="824"/>
    </location>
</feature>
<evidence type="ECO:0000259" key="3">
    <source>
        <dbReference type="Pfam" id="PF20640"/>
    </source>
</evidence>
<dbReference type="GO" id="GO:0001163">
    <property type="term" value="F:RNA polymerase I transcription regulatory region sequence-specific DNA binding"/>
    <property type="evidence" value="ECO:0007669"/>
    <property type="project" value="TreeGrafter"/>
</dbReference>
<dbReference type="InterPro" id="IPR048535">
    <property type="entry name" value="RRN6_beta-prop"/>
</dbReference>
<dbReference type="PANTHER" id="PTHR28221:SF2">
    <property type="entry name" value="RNA POLYMERASE I-SPECIFIC TRANSCRIPTION INITIATION FACTOR RRN6"/>
    <property type="match status" value="1"/>
</dbReference>
<evidence type="ECO:0000313" key="5">
    <source>
        <dbReference type="Proteomes" id="UP000799421"/>
    </source>
</evidence>
<dbReference type="OrthoDB" id="4090074at2759"/>
<dbReference type="EMBL" id="MU005964">
    <property type="protein sequence ID" value="KAF2862792.1"/>
    <property type="molecule type" value="Genomic_DNA"/>
</dbReference>
<dbReference type="InterPro" id="IPR019350">
    <property type="entry name" value="RNA_pol_I-sp_TIF_RRN6-like"/>
</dbReference>
<evidence type="ECO:0000256" key="1">
    <source>
        <dbReference type="SAM" id="MobiDB-lite"/>
    </source>
</evidence>
<feature type="compositionally biased region" description="Basic and acidic residues" evidence="1">
    <location>
        <begin position="754"/>
        <end position="781"/>
    </location>
</feature>
<organism evidence="4 5">
    <name type="scientific">Piedraia hortae CBS 480.64</name>
    <dbReference type="NCBI Taxonomy" id="1314780"/>
    <lineage>
        <taxon>Eukaryota</taxon>
        <taxon>Fungi</taxon>
        <taxon>Dikarya</taxon>
        <taxon>Ascomycota</taxon>
        <taxon>Pezizomycotina</taxon>
        <taxon>Dothideomycetes</taxon>
        <taxon>Dothideomycetidae</taxon>
        <taxon>Capnodiales</taxon>
        <taxon>Piedraiaceae</taxon>
        <taxon>Piedraia</taxon>
    </lineage>
</organism>
<reference evidence="4" key="1">
    <citation type="journal article" date="2020" name="Stud. Mycol.">
        <title>101 Dothideomycetes genomes: a test case for predicting lifestyles and emergence of pathogens.</title>
        <authorList>
            <person name="Haridas S."/>
            <person name="Albert R."/>
            <person name="Binder M."/>
            <person name="Bloem J."/>
            <person name="Labutti K."/>
            <person name="Salamov A."/>
            <person name="Andreopoulos B."/>
            <person name="Baker S."/>
            <person name="Barry K."/>
            <person name="Bills G."/>
            <person name="Bluhm B."/>
            <person name="Cannon C."/>
            <person name="Castanera R."/>
            <person name="Culley D."/>
            <person name="Daum C."/>
            <person name="Ezra D."/>
            <person name="Gonzalez J."/>
            <person name="Henrissat B."/>
            <person name="Kuo A."/>
            <person name="Liang C."/>
            <person name="Lipzen A."/>
            <person name="Lutzoni F."/>
            <person name="Magnuson J."/>
            <person name="Mondo S."/>
            <person name="Nolan M."/>
            <person name="Ohm R."/>
            <person name="Pangilinan J."/>
            <person name="Park H.-J."/>
            <person name="Ramirez L."/>
            <person name="Alfaro M."/>
            <person name="Sun H."/>
            <person name="Tritt A."/>
            <person name="Yoshinaga Y."/>
            <person name="Zwiers L.-H."/>
            <person name="Turgeon B."/>
            <person name="Goodwin S."/>
            <person name="Spatafora J."/>
            <person name="Crous P."/>
            <person name="Grigoriev I."/>
        </authorList>
    </citation>
    <scope>NUCLEOTIDE SEQUENCE</scope>
    <source>
        <strain evidence="4">CBS 480.64</strain>
    </source>
</reference>
<feature type="domain" description="RRN6 helical bundle" evidence="3">
    <location>
        <begin position="587"/>
        <end position="683"/>
    </location>
</feature>
<feature type="compositionally biased region" description="Basic residues" evidence="1">
    <location>
        <begin position="782"/>
        <end position="793"/>
    </location>
</feature>
<sequence length="834" mass="93463">MTDSYFYDLPYGLYGEATYDPEEQVWNFQRTPDPEFYLRQLGEVKIHNGAERDLSIPERYHSNQKPRLRYASEINSLVQYCPEIQPAASLLPSFLRLAESVEQGLACQDSLEGSLLDHGSIFSNVLHAAIHVVVFACGLNGCNVKIARIRPQRQGWDDTKKMWIEYPVLHGETATWNGPGAPIQQVCLAHCATERLVSCLAVRLPNQTIILRPVHRSKPAALNLSTTFILAVEDVSHAHVTFNPWYPRQFAVVDVKGKWSVWELDKHYGRGKLVSSGELRASEMVQDGWARLQWVLNFGLLAVCNREHLVLVTVPEDDSNSPVASTVKVRRCDPVGWILDMVILPSHTSHIFLLTTSHLIIYHVTDESTAKEVLCLRHYRSPENTSLSMLVVRQEHTEDFIVLIRSAIDPVVQLWPIRLSIDGKATYSDAGELRLPNSKPLSGWALLGTSYNSTDETLDEVESSKASQYQTHEITFKSMLTLQRDLTLNQTLYVQIPCLAAQVSINAPTWARTLRKRHLTATFILDDDEVVDAVNAGDSVDHNPSSSFLSLWRSSHTSTQGGQVTDLTLASKTYLTQPIQTEIDTIQPQSDPTSLPSKTLREASLLTEPKVNDMEAASAHLTSLSLALTTTPREASLPSRELQDIYRALLGVYLSPLAPSISGGVRLRLEGVVRTVAAEMALSARVLHPVGADEGRADEERDANAIPHPEGSFLGRRTWFFLPSTFTGAMARRRTRRLLSHWSVGEEPEGYDYFFERGRERETETETETETERGNDQEGERRKRKKEKKKKRVGNVIVGESASQPLPERTVTTVQFASQAPTSSGKRKKRKVGF</sequence>
<keyword evidence="5" id="KW-1185">Reference proteome</keyword>
<feature type="compositionally biased region" description="Basic residues" evidence="1">
    <location>
        <begin position="825"/>
        <end position="834"/>
    </location>
</feature>
<dbReference type="GO" id="GO:0001179">
    <property type="term" value="F:RNA polymerase I general transcription initiation factor binding"/>
    <property type="evidence" value="ECO:0007669"/>
    <property type="project" value="TreeGrafter"/>
</dbReference>
<evidence type="ECO:0008006" key="6">
    <source>
        <dbReference type="Google" id="ProtNLM"/>
    </source>
</evidence>
<dbReference type="InterPro" id="IPR048537">
    <property type="entry name" value="RRN6_HB"/>
</dbReference>
<evidence type="ECO:0000313" key="4">
    <source>
        <dbReference type="EMBL" id="KAF2862792.1"/>
    </source>
</evidence>
<dbReference type="PANTHER" id="PTHR28221">
    <property type="entry name" value="RNA POLYMERASE I-SPECIFIC TRANSCRIPTION INITIATION FACTOR RRN6"/>
    <property type="match status" value="1"/>
</dbReference>